<reference evidence="1 2" key="1">
    <citation type="submission" date="2018-11" db="EMBL/GenBank/DDBJ databases">
        <title>Genomic Encyclopedia of Type Strains, Phase IV (KMG-IV): sequencing the most valuable type-strain genomes for metagenomic binning, comparative biology and taxonomic classification.</title>
        <authorList>
            <person name="Goeker M."/>
        </authorList>
    </citation>
    <scope>NUCLEOTIDE SEQUENCE [LARGE SCALE GENOMIC DNA]</scope>
    <source>
        <strain evidence="1 2">DSM 104731</strain>
    </source>
</reference>
<organism evidence="1 2">
    <name type="scientific">Pacificibacter maritimus</name>
    <dbReference type="NCBI Taxonomy" id="762213"/>
    <lineage>
        <taxon>Bacteria</taxon>
        <taxon>Pseudomonadati</taxon>
        <taxon>Pseudomonadota</taxon>
        <taxon>Alphaproteobacteria</taxon>
        <taxon>Rhodobacterales</taxon>
        <taxon>Roseobacteraceae</taxon>
        <taxon>Pacificibacter</taxon>
    </lineage>
</organism>
<sequence>MDWIQIRFDDDLARSIERAASRANMPVGSYIRDILAKASQPCHPVLAYAGPRKPLGLKAYLSCDFAYAQDWDDLQEGLRAKGYELAERGDGLVLRTLEGERLCRASDIGQPYSQLMKRFGAPFPKHAHKHLEHKHLGQMTFSL</sequence>
<dbReference type="OrthoDB" id="7869496at2"/>
<keyword evidence="2" id="KW-1185">Reference proteome</keyword>
<accession>A0A3N4TX43</accession>
<comment type="caution">
    <text evidence="1">The sequence shown here is derived from an EMBL/GenBank/DDBJ whole genome shotgun (WGS) entry which is preliminary data.</text>
</comment>
<dbReference type="Proteomes" id="UP000269689">
    <property type="component" value="Unassembled WGS sequence"/>
</dbReference>
<dbReference type="EMBL" id="RKQK01000005">
    <property type="protein sequence ID" value="RPE63096.1"/>
    <property type="molecule type" value="Genomic_DNA"/>
</dbReference>
<proteinExistence type="predicted"/>
<evidence type="ECO:0000313" key="2">
    <source>
        <dbReference type="Proteomes" id="UP000269689"/>
    </source>
</evidence>
<name>A0A3N4TX43_9RHOB</name>
<dbReference type="RefSeq" id="WP_123794001.1">
    <property type="nucleotide sequence ID" value="NZ_RKQK01000005.1"/>
</dbReference>
<protein>
    <submittedName>
        <fullName evidence="1">Uncharacterized protein</fullName>
    </submittedName>
</protein>
<evidence type="ECO:0000313" key="1">
    <source>
        <dbReference type="EMBL" id="RPE63096.1"/>
    </source>
</evidence>
<gene>
    <name evidence="1" type="ORF">EDD53_2693</name>
</gene>
<dbReference type="AlphaFoldDB" id="A0A3N4TX43"/>